<feature type="transmembrane region" description="Helical" evidence="1">
    <location>
        <begin position="137"/>
        <end position="158"/>
    </location>
</feature>
<evidence type="ECO:0000256" key="1">
    <source>
        <dbReference type="SAM" id="Phobius"/>
    </source>
</evidence>
<feature type="transmembrane region" description="Helical" evidence="1">
    <location>
        <begin position="53"/>
        <end position="71"/>
    </location>
</feature>
<keyword evidence="1" id="KW-0812">Transmembrane</keyword>
<proteinExistence type="predicted"/>
<evidence type="ECO:0000313" key="3">
    <source>
        <dbReference type="Proteomes" id="UP000646749"/>
    </source>
</evidence>
<evidence type="ECO:0000313" key="2">
    <source>
        <dbReference type="EMBL" id="GIG85996.1"/>
    </source>
</evidence>
<reference evidence="2 3" key="1">
    <citation type="submission" date="2021-01" db="EMBL/GenBank/DDBJ databases">
        <title>Whole genome shotgun sequence of Plantactinospora endophytica NBRC 110450.</title>
        <authorList>
            <person name="Komaki H."/>
            <person name="Tamura T."/>
        </authorList>
    </citation>
    <scope>NUCLEOTIDE SEQUENCE [LARGE SCALE GENOMIC DNA]</scope>
    <source>
        <strain evidence="2 3">NBRC 110450</strain>
    </source>
</reference>
<keyword evidence="1" id="KW-0472">Membrane</keyword>
<keyword evidence="3" id="KW-1185">Reference proteome</keyword>
<gene>
    <name evidence="2" type="ORF">Pen02_09320</name>
</gene>
<name>A0ABQ4DVC0_9ACTN</name>
<feature type="transmembrane region" description="Helical" evidence="1">
    <location>
        <begin position="165"/>
        <end position="187"/>
    </location>
</feature>
<protein>
    <recommendedName>
        <fullName evidence="4">ABC transporter permease</fullName>
    </recommendedName>
</protein>
<keyword evidence="1" id="KW-1133">Transmembrane helix</keyword>
<feature type="transmembrane region" description="Helical" evidence="1">
    <location>
        <begin position="207"/>
        <end position="225"/>
    </location>
</feature>
<comment type="caution">
    <text evidence="2">The sequence shown here is derived from an EMBL/GenBank/DDBJ whole genome shotgun (WGS) entry which is preliminary data.</text>
</comment>
<evidence type="ECO:0008006" key="4">
    <source>
        <dbReference type="Google" id="ProtNLM"/>
    </source>
</evidence>
<dbReference type="RefSeq" id="WP_203864614.1">
    <property type="nucleotide sequence ID" value="NZ_BONW01000002.1"/>
</dbReference>
<dbReference type="EMBL" id="BONW01000002">
    <property type="protein sequence ID" value="GIG85996.1"/>
    <property type="molecule type" value="Genomic_DNA"/>
</dbReference>
<dbReference type="Proteomes" id="UP000646749">
    <property type="component" value="Unassembled WGS sequence"/>
</dbReference>
<sequence>MNRVLTVTRVQLVGWQNTVGWPWLLLIMIFAVNYAVFLAIGDIEDNPTTGALISIYIVVFVTSINWITQLLPFSMALSVIRRTFYLATALFLVVQSVVFGILLFLCQLLEDATDGWGIRLRFFGLNFIDQQNPLLQIAIYTMPFILLGFLGIFVAVFYKRFGLTGMWLLSTGTLLVLAGLAVLITWLDLWDGIGRWLTDQPMAAWFVGWPVLLAALLAGAGYLTIRRVTP</sequence>
<feature type="transmembrane region" description="Helical" evidence="1">
    <location>
        <begin position="21"/>
        <end position="41"/>
    </location>
</feature>
<feature type="transmembrane region" description="Helical" evidence="1">
    <location>
        <begin position="83"/>
        <end position="105"/>
    </location>
</feature>
<accession>A0ABQ4DVC0</accession>
<organism evidence="2 3">
    <name type="scientific">Plantactinospora endophytica</name>
    <dbReference type="NCBI Taxonomy" id="673535"/>
    <lineage>
        <taxon>Bacteria</taxon>
        <taxon>Bacillati</taxon>
        <taxon>Actinomycetota</taxon>
        <taxon>Actinomycetes</taxon>
        <taxon>Micromonosporales</taxon>
        <taxon>Micromonosporaceae</taxon>
        <taxon>Plantactinospora</taxon>
    </lineage>
</organism>